<evidence type="ECO:0000256" key="5">
    <source>
        <dbReference type="ARBA" id="ARBA00022684"/>
    </source>
</evidence>
<evidence type="ECO:0000256" key="2">
    <source>
        <dbReference type="ARBA" id="ARBA00008100"/>
    </source>
</evidence>
<gene>
    <name evidence="12" type="ORF">EW026_g702</name>
</gene>
<dbReference type="GO" id="GO:0017109">
    <property type="term" value="C:glutamate-cysteine ligase complex"/>
    <property type="evidence" value="ECO:0007669"/>
    <property type="project" value="TreeGrafter"/>
</dbReference>
<evidence type="ECO:0000256" key="7">
    <source>
        <dbReference type="ARBA" id="ARBA00022840"/>
    </source>
</evidence>
<evidence type="ECO:0000256" key="10">
    <source>
        <dbReference type="RuleBase" id="RU367135"/>
    </source>
</evidence>
<accession>A0A4S4KTR1</accession>
<dbReference type="InterPro" id="IPR014746">
    <property type="entry name" value="Gln_synth/guanido_kin_cat_dom"/>
</dbReference>
<evidence type="ECO:0000313" key="13">
    <source>
        <dbReference type="Proteomes" id="UP000309038"/>
    </source>
</evidence>
<evidence type="ECO:0000256" key="3">
    <source>
        <dbReference type="ARBA" id="ARBA00012220"/>
    </source>
</evidence>
<evidence type="ECO:0000256" key="8">
    <source>
        <dbReference type="ARBA" id="ARBA00030585"/>
    </source>
</evidence>
<keyword evidence="4 10" id="KW-0436">Ligase</keyword>
<evidence type="ECO:0000256" key="1">
    <source>
        <dbReference type="ARBA" id="ARBA00005006"/>
    </source>
</evidence>
<protein>
    <recommendedName>
        <fullName evidence="3 10">Glutamate--cysteine ligase</fullName>
        <ecNumber evidence="3 10">6.3.2.2</ecNumber>
    </recommendedName>
    <alternativeName>
        <fullName evidence="9 10">Gamma-ECS</fullName>
    </alternativeName>
    <alternativeName>
        <fullName evidence="8 10">Gamma-glutamylcysteine synthetase</fullName>
    </alternativeName>
</protein>
<feature type="region of interest" description="Disordered" evidence="11">
    <location>
        <begin position="454"/>
        <end position="484"/>
    </location>
</feature>
<dbReference type="Proteomes" id="UP000309038">
    <property type="component" value="Unassembled WGS sequence"/>
</dbReference>
<feature type="compositionally biased region" description="Low complexity" evidence="11">
    <location>
        <begin position="454"/>
        <end position="463"/>
    </location>
</feature>
<dbReference type="Pfam" id="PF03074">
    <property type="entry name" value="GCS"/>
    <property type="match status" value="1"/>
</dbReference>
<evidence type="ECO:0000256" key="6">
    <source>
        <dbReference type="ARBA" id="ARBA00022741"/>
    </source>
</evidence>
<dbReference type="GO" id="GO:0005524">
    <property type="term" value="F:ATP binding"/>
    <property type="evidence" value="ECO:0007669"/>
    <property type="project" value="UniProtKB-UniRule"/>
</dbReference>
<dbReference type="UniPathway" id="UPA00142">
    <property type="reaction ID" value="UER00209"/>
</dbReference>
<name>A0A4S4KTR1_9APHY</name>
<dbReference type="AlphaFoldDB" id="A0A4S4KTR1"/>
<evidence type="ECO:0000256" key="4">
    <source>
        <dbReference type="ARBA" id="ARBA00022598"/>
    </source>
</evidence>
<comment type="similarity">
    <text evidence="2 10">Belongs to the glutamate--cysteine ligase type 3 family.</text>
</comment>
<dbReference type="InterPro" id="IPR004308">
    <property type="entry name" value="GCS"/>
</dbReference>
<dbReference type="Gene3D" id="3.30.590.50">
    <property type="match status" value="3"/>
</dbReference>
<proteinExistence type="inferred from homology"/>
<dbReference type="EMBL" id="SGPJ01000011">
    <property type="protein sequence ID" value="THH02059.1"/>
    <property type="molecule type" value="Genomic_DNA"/>
</dbReference>
<dbReference type="PANTHER" id="PTHR11164:SF0">
    <property type="entry name" value="GLUTAMATE--CYSTEINE LIGASE CATALYTIC SUBUNIT"/>
    <property type="match status" value="1"/>
</dbReference>
<keyword evidence="7 10" id="KW-0067">ATP-binding</keyword>
<reference evidence="12 13" key="1">
    <citation type="submission" date="2019-02" db="EMBL/GenBank/DDBJ databases">
        <title>Genome sequencing of the rare red list fungi Phlebia centrifuga.</title>
        <authorList>
            <person name="Buettner E."/>
            <person name="Kellner H."/>
        </authorList>
    </citation>
    <scope>NUCLEOTIDE SEQUENCE [LARGE SCALE GENOMIC DNA]</scope>
    <source>
        <strain evidence="12 13">DSM 108282</strain>
    </source>
</reference>
<dbReference type="SUPFAM" id="SSF55931">
    <property type="entry name" value="Glutamine synthetase/guanido kinase"/>
    <property type="match status" value="1"/>
</dbReference>
<comment type="pathway">
    <text evidence="1 10">Sulfur metabolism; glutathione biosynthesis; glutathione from L-cysteine and L-glutamate: step 1/2.</text>
</comment>
<keyword evidence="6 10" id="KW-0547">Nucleotide-binding</keyword>
<evidence type="ECO:0000256" key="11">
    <source>
        <dbReference type="SAM" id="MobiDB-lite"/>
    </source>
</evidence>
<keyword evidence="5 10" id="KW-0317">Glutathione biosynthesis</keyword>
<sequence length="631" mass="71530">MGLLSLGTPLAWDDAKQYADHVRTHGIAQFLHIWDRLKDRCGDELLWGDEIEYMVVAFDNDNRNAKLSLRQTEILQKLQTIVDDIADCGCDKKAVPTYHPEYGRFMLESTPGEPYTGSLTDLLCVENNMRYSTLTANIRRRRGSKVAINLPIFIDEKTPRPFVDPTIPWQRAIYAEDSEAKRGAALTDHIYMDAMGFGMGCSCLQLTFQACNVDEARRLYDALVPMAPLMLALTAASPLWRGYIADVDCRWDVVAASVDDRTEEERGLKTLKENSVRIPKSRYGSVSLYISDIWMNRPEYNDIDAPYDPSVFERLRKHGIDAHLARHISHLFIRDPLVVFSETIDQDDTVSNDHFENLQSTNWQTVRFKPPPANTPIGWRVEFRSMEVQPTDFANAAFAVFTVLLSRAILHYSLNFYLPISKVDENMDRAQRRNAGLTEKFYFRKDVFPQGIPSPLSTPLSSPHASGATSPVEPNGENGIPRPKQRKLQNCFATAPKPDNGGTFGPVEEEYDEFTLDEIFNGKGSAFPGLLSLVESYLDTLDVEEGELVRIREYLGLMKQRANGSLRTPATWIRNFVRSHPDYKFDSVVSQEINYDMMVAIDEIERGVRKAPEVVPTAYTADRAGYKRAKP</sequence>
<dbReference type="Gene3D" id="1.10.8.960">
    <property type="match status" value="1"/>
</dbReference>
<evidence type="ECO:0000256" key="9">
    <source>
        <dbReference type="ARBA" id="ARBA00032122"/>
    </source>
</evidence>
<comment type="catalytic activity">
    <reaction evidence="10">
        <text>L-cysteine + L-glutamate + ATP = gamma-L-glutamyl-L-cysteine + ADP + phosphate + H(+)</text>
        <dbReference type="Rhea" id="RHEA:13285"/>
        <dbReference type="ChEBI" id="CHEBI:15378"/>
        <dbReference type="ChEBI" id="CHEBI:29985"/>
        <dbReference type="ChEBI" id="CHEBI:30616"/>
        <dbReference type="ChEBI" id="CHEBI:35235"/>
        <dbReference type="ChEBI" id="CHEBI:43474"/>
        <dbReference type="ChEBI" id="CHEBI:58173"/>
        <dbReference type="ChEBI" id="CHEBI:456216"/>
        <dbReference type="EC" id="6.3.2.2"/>
    </reaction>
</comment>
<dbReference type="GO" id="GO:0006750">
    <property type="term" value="P:glutathione biosynthetic process"/>
    <property type="evidence" value="ECO:0007669"/>
    <property type="project" value="UniProtKB-UniRule"/>
</dbReference>
<dbReference type="GO" id="GO:0004357">
    <property type="term" value="F:glutamate-cysteine ligase activity"/>
    <property type="evidence" value="ECO:0007669"/>
    <property type="project" value="UniProtKB-UniRule"/>
</dbReference>
<comment type="caution">
    <text evidence="12">The sequence shown here is derived from an EMBL/GenBank/DDBJ whole genome shotgun (WGS) entry which is preliminary data.</text>
</comment>
<organism evidence="12 13">
    <name type="scientific">Hermanssonia centrifuga</name>
    <dbReference type="NCBI Taxonomy" id="98765"/>
    <lineage>
        <taxon>Eukaryota</taxon>
        <taxon>Fungi</taxon>
        <taxon>Dikarya</taxon>
        <taxon>Basidiomycota</taxon>
        <taxon>Agaricomycotina</taxon>
        <taxon>Agaricomycetes</taxon>
        <taxon>Polyporales</taxon>
        <taxon>Meruliaceae</taxon>
        <taxon>Hermanssonia</taxon>
    </lineage>
</organism>
<evidence type="ECO:0000313" key="12">
    <source>
        <dbReference type="EMBL" id="THH02059.1"/>
    </source>
</evidence>
<dbReference type="EC" id="6.3.2.2" evidence="3 10"/>
<dbReference type="PANTHER" id="PTHR11164">
    <property type="entry name" value="GLUTAMATE CYSTEINE LIGASE"/>
    <property type="match status" value="1"/>
</dbReference>
<keyword evidence="13" id="KW-1185">Reference proteome</keyword>